<dbReference type="CDD" id="cd14066">
    <property type="entry name" value="STKc_IRAK"/>
    <property type="match status" value="1"/>
</dbReference>
<dbReference type="PANTHER" id="PTHR27002:SF1053">
    <property type="entry name" value="(RAPE) HYPOTHETICAL PROTEIN"/>
    <property type="match status" value="1"/>
</dbReference>
<dbReference type="InterPro" id="IPR000719">
    <property type="entry name" value="Prot_kinase_dom"/>
</dbReference>
<evidence type="ECO:0000256" key="13">
    <source>
        <dbReference type="ARBA" id="ARBA00023180"/>
    </source>
</evidence>
<evidence type="ECO:0008006" key="21">
    <source>
        <dbReference type="Google" id="ProtNLM"/>
    </source>
</evidence>
<organism evidence="19 20">
    <name type="scientific">Brassica napus</name>
    <name type="common">Rape</name>
    <dbReference type="NCBI Taxonomy" id="3708"/>
    <lineage>
        <taxon>Eukaryota</taxon>
        <taxon>Viridiplantae</taxon>
        <taxon>Streptophyta</taxon>
        <taxon>Embryophyta</taxon>
        <taxon>Tracheophyta</taxon>
        <taxon>Spermatophyta</taxon>
        <taxon>Magnoliopsida</taxon>
        <taxon>eudicotyledons</taxon>
        <taxon>Gunneridae</taxon>
        <taxon>Pentapetalae</taxon>
        <taxon>rosids</taxon>
        <taxon>malvids</taxon>
        <taxon>Brassicales</taxon>
        <taxon>Brassicaceae</taxon>
        <taxon>Brassiceae</taxon>
        <taxon>Brassica</taxon>
    </lineage>
</organism>
<evidence type="ECO:0000256" key="1">
    <source>
        <dbReference type="ARBA" id="ARBA00004167"/>
    </source>
</evidence>
<feature type="transmembrane region" description="Helical" evidence="15">
    <location>
        <begin position="279"/>
        <end position="304"/>
    </location>
</feature>
<gene>
    <name evidence="19" type="ORF">HID58_054416</name>
</gene>
<evidence type="ECO:0000256" key="6">
    <source>
        <dbReference type="ARBA" id="ARBA00022737"/>
    </source>
</evidence>
<dbReference type="InterPro" id="IPR017441">
    <property type="entry name" value="Protein_kinase_ATP_BS"/>
</dbReference>
<dbReference type="PROSITE" id="PS00107">
    <property type="entry name" value="PROTEIN_KINASE_ATP"/>
    <property type="match status" value="1"/>
</dbReference>
<evidence type="ECO:0000313" key="20">
    <source>
        <dbReference type="Proteomes" id="UP000824890"/>
    </source>
</evidence>
<keyword evidence="7 14" id="KW-0547">Nucleotide-binding</keyword>
<dbReference type="PANTHER" id="PTHR27002">
    <property type="entry name" value="RECEPTOR-LIKE SERINE/THREONINE-PROTEIN KINASE SD1-8"/>
    <property type="match status" value="1"/>
</dbReference>
<dbReference type="Gene3D" id="1.10.510.10">
    <property type="entry name" value="Transferase(Phosphotransferase) domain 1"/>
    <property type="match status" value="1"/>
</dbReference>
<keyword evidence="5 16" id="KW-0732">Signal</keyword>
<dbReference type="Gene3D" id="3.30.430.20">
    <property type="entry name" value="Gnk2 domain, C-X8-C-X2-C motif"/>
    <property type="match status" value="2"/>
</dbReference>
<feature type="chain" id="PRO_5045322624" description="Cysteine-rich" evidence="16">
    <location>
        <begin position="23"/>
        <end position="681"/>
    </location>
</feature>
<dbReference type="Pfam" id="PF07714">
    <property type="entry name" value="PK_Tyr_Ser-Thr"/>
    <property type="match status" value="1"/>
</dbReference>
<keyword evidence="12" id="KW-0675">Receptor</keyword>
<keyword evidence="11 15" id="KW-0472">Membrane</keyword>
<dbReference type="InterPro" id="IPR002902">
    <property type="entry name" value="GNK2"/>
</dbReference>
<dbReference type="InterPro" id="IPR001245">
    <property type="entry name" value="Ser-Thr/Tyr_kinase_cat_dom"/>
</dbReference>
<evidence type="ECO:0000256" key="11">
    <source>
        <dbReference type="ARBA" id="ARBA00023136"/>
    </source>
</evidence>
<comment type="caution">
    <text evidence="19">The sequence shown here is derived from an EMBL/GenBank/DDBJ whole genome shotgun (WGS) entry which is preliminary data.</text>
</comment>
<sequence>MELKNFFQIFWFVLVGFVVVSAQECGQTGFFIPGGRYETNRGLILSSLASNVSARGGFFNGSIGQGPDRVYALGMCIQGAEPEVCFKCIDKASNVLLDKCPNQTEGLNWPEERILCMVRYSNSSFFGSLKTEPHFHIANRENIIYNLSGFDQVWGDLARRMIASATSPSSKRKYYAAKIASLTSFQTIYALTQCTPDLSLEDCNFCLTQSVSNYESCCYGKQGGIVYRASCVFRWELYPFSEAFRRVTLEPPPEAPAFLTPPAGNVTNKKSSETVSIGMFRAIVIPTAIIVIFLVLLVLGLFIYKWRKSYQALGSQGEFTLYYRVSGSSTEITVTHSLQFDFKAIEAATNKFSESNLIGQGGFGAVFKAVLNGREVAVKRLSKTSGQGAREFKNEAVLVAKLQHRNLVRLIGFCVEGEEKILVYEFVPNKSLDYFLFDPSSIQGQLNWNTRYNIIGGIARGVLYLHQDSRLRVIHRDLKASNILLSANMNPKISDFGLATIFGMEQTRGNTNRIAGTYAYMSPEYAMHGQFSMKSDIYSFGVLVLEIISGKKNSGIYQMDETSTAGNLVTYAWRLWINGSPLELVDPAIGRNYQSNEVTRCIHIALLCIQENPDDRPLLSNIILMLGSNTSTLPAPCLPGSFRRSRQELVHVSEGLESNESTGRPTLYSFNDVSFTDLEPR</sequence>
<feature type="signal peptide" evidence="16">
    <location>
        <begin position="1"/>
        <end position="22"/>
    </location>
</feature>
<evidence type="ECO:0000259" key="18">
    <source>
        <dbReference type="PROSITE" id="PS51473"/>
    </source>
</evidence>
<evidence type="ECO:0000256" key="12">
    <source>
        <dbReference type="ARBA" id="ARBA00023170"/>
    </source>
</evidence>
<evidence type="ECO:0000256" key="3">
    <source>
        <dbReference type="ARBA" id="ARBA00022679"/>
    </source>
</evidence>
<dbReference type="PROSITE" id="PS00108">
    <property type="entry name" value="PROTEIN_KINASE_ST"/>
    <property type="match status" value="1"/>
</dbReference>
<dbReference type="SMART" id="SM00220">
    <property type="entry name" value="S_TKc"/>
    <property type="match status" value="1"/>
</dbReference>
<dbReference type="CDD" id="cd23509">
    <property type="entry name" value="Gnk2-like"/>
    <property type="match status" value="2"/>
</dbReference>
<feature type="domain" description="Protein kinase" evidence="17">
    <location>
        <begin position="352"/>
        <end position="633"/>
    </location>
</feature>
<evidence type="ECO:0000256" key="10">
    <source>
        <dbReference type="ARBA" id="ARBA00022989"/>
    </source>
</evidence>
<keyword evidence="6" id="KW-0677">Repeat</keyword>
<keyword evidence="10 15" id="KW-1133">Transmembrane helix</keyword>
<feature type="binding site" evidence="14">
    <location>
        <position position="379"/>
    </location>
    <ligand>
        <name>ATP</name>
        <dbReference type="ChEBI" id="CHEBI:30616"/>
    </ligand>
</feature>
<dbReference type="Pfam" id="PF01657">
    <property type="entry name" value="Stress-antifung"/>
    <property type="match status" value="2"/>
</dbReference>
<keyword evidence="3" id="KW-0808">Transferase</keyword>
<evidence type="ECO:0000256" key="14">
    <source>
        <dbReference type="PROSITE-ProRule" id="PRU10141"/>
    </source>
</evidence>
<dbReference type="Gene3D" id="3.30.200.20">
    <property type="entry name" value="Phosphorylase Kinase, domain 1"/>
    <property type="match status" value="1"/>
</dbReference>
<evidence type="ECO:0000256" key="8">
    <source>
        <dbReference type="ARBA" id="ARBA00022777"/>
    </source>
</evidence>
<dbReference type="SUPFAM" id="SSF56112">
    <property type="entry name" value="Protein kinase-like (PK-like)"/>
    <property type="match status" value="1"/>
</dbReference>
<keyword evidence="9 14" id="KW-0067">ATP-binding</keyword>
<dbReference type="InterPro" id="IPR038408">
    <property type="entry name" value="GNK2_sf"/>
</dbReference>
<name>A0ABQ8AHI9_BRANA</name>
<keyword evidence="2" id="KW-0723">Serine/threonine-protein kinase</keyword>
<comment type="subcellular location">
    <subcellularLocation>
        <location evidence="1">Membrane</location>
        <topology evidence="1">Single-pass membrane protein</topology>
    </subcellularLocation>
</comment>
<dbReference type="InterPro" id="IPR008271">
    <property type="entry name" value="Ser/Thr_kinase_AS"/>
</dbReference>
<evidence type="ECO:0000256" key="15">
    <source>
        <dbReference type="SAM" id="Phobius"/>
    </source>
</evidence>
<evidence type="ECO:0000256" key="16">
    <source>
        <dbReference type="SAM" id="SignalP"/>
    </source>
</evidence>
<dbReference type="Proteomes" id="UP000824890">
    <property type="component" value="Unassembled WGS sequence"/>
</dbReference>
<evidence type="ECO:0000259" key="17">
    <source>
        <dbReference type="PROSITE" id="PS50011"/>
    </source>
</evidence>
<reference evidence="19 20" key="1">
    <citation type="submission" date="2021-05" db="EMBL/GenBank/DDBJ databases">
        <title>Genome Assembly of Synthetic Allotetraploid Brassica napus Reveals Homoeologous Exchanges between Subgenomes.</title>
        <authorList>
            <person name="Davis J.T."/>
        </authorList>
    </citation>
    <scope>NUCLEOTIDE SEQUENCE [LARGE SCALE GENOMIC DNA]</scope>
    <source>
        <strain evidence="20">cv. Da-Ae</strain>
        <tissue evidence="19">Seedling</tissue>
    </source>
</reference>
<keyword evidence="13" id="KW-0325">Glycoprotein</keyword>
<feature type="domain" description="Gnk2-homologous" evidence="18">
    <location>
        <begin position="131"/>
        <end position="240"/>
    </location>
</feature>
<dbReference type="InterPro" id="IPR011009">
    <property type="entry name" value="Kinase-like_dom_sf"/>
</dbReference>
<evidence type="ECO:0000256" key="4">
    <source>
        <dbReference type="ARBA" id="ARBA00022692"/>
    </source>
</evidence>
<evidence type="ECO:0000256" key="9">
    <source>
        <dbReference type="ARBA" id="ARBA00022840"/>
    </source>
</evidence>
<keyword evidence="4 15" id="KW-0812">Transmembrane</keyword>
<keyword evidence="8" id="KW-0418">Kinase</keyword>
<dbReference type="EMBL" id="JAGKQM010000013">
    <property type="protein sequence ID" value="KAH0891987.1"/>
    <property type="molecule type" value="Genomic_DNA"/>
</dbReference>
<dbReference type="PROSITE" id="PS51473">
    <property type="entry name" value="GNK2"/>
    <property type="match status" value="2"/>
</dbReference>
<accession>A0ABQ8AHI9</accession>
<protein>
    <recommendedName>
        <fullName evidence="21">Cysteine-rich</fullName>
    </recommendedName>
</protein>
<evidence type="ECO:0000313" key="19">
    <source>
        <dbReference type="EMBL" id="KAH0891987.1"/>
    </source>
</evidence>
<evidence type="ECO:0000256" key="7">
    <source>
        <dbReference type="ARBA" id="ARBA00022741"/>
    </source>
</evidence>
<evidence type="ECO:0000256" key="5">
    <source>
        <dbReference type="ARBA" id="ARBA00022729"/>
    </source>
</evidence>
<keyword evidence="20" id="KW-1185">Reference proteome</keyword>
<feature type="domain" description="Gnk2-homologous" evidence="18">
    <location>
        <begin position="19"/>
        <end position="125"/>
    </location>
</feature>
<evidence type="ECO:0000256" key="2">
    <source>
        <dbReference type="ARBA" id="ARBA00022527"/>
    </source>
</evidence>
<dbReference type="PROSITE" id="PS50011">
    <property type="entry name" value="PROTEIN_KINASE_DOM"/>
    <property type="match status" value="1"/>
</dbReference>
<proteinExistence type="predicted"/>